<organism evidence="1 2">
    <name type="scientific">Thiothrix eikelboomii</name>
    <dbReference type="NCBI Taxonomy" id="92487"/>
    <lineage>
        <taxon>Bacteria</taxon>
        <taxon>Pseudomonadati</taxon>
        <taxon>Pseudomonadota</taxon>
        <taxon>Gammaproteobacteria</taxon>
        <taxon>Thiotrichales</taxon>
        <taxon>Thiotrichaceae</taxon>
        <taxon>Thiothrix</taxon>
    </lineage>
</organism>
<proteinExistence type="predicted"/>
<name>A0A1T4X1V0_9GAMM</name>
<dbReference type="RefSeq" id="WP_078922886.1">
    <property type="nucleotide sequence ID" value="NZ_FUYB01000011.1"/>
</dbReference>
<sequence>MADLSMYEMNEGGSLQRRKTIRRSIPSTSGYLAGGDALYFIEGTKYFGANGDVWKLNTAEEKPRWERLPRLSTKDSPCGWCIHGRRYNGDYCEFHQQAIPAWYSGVDCIQYKEG</sequence>
<dbReference type="Proteomes" id="UP000190460">
    <property type="component" value="Unassembled WGS sequence"/>
</dbReference>
<dbReference type="STRING" id="92487.SAMN02745130_02417"/>
<evidence type="ECO:0000313" key="1">
    <source>
        <dbReference type="EMBL" id="SKA83536.1"/>
    </source>
</evidence>
<keyword evidence="2" id="KW-1185">Reference proteome</keyword>
<evidence type="ECO:0000313" key="2">
    <source>
        <dbReference type="Proteomes" id="UP000190460"/>
    </source>
</evidence>
<reference evidence="1 2" key="1">
    <citation type="submission" date="2017-02" db="EMBL/GenBank/DDBJ databases">
        <authorList>
            <person name="Peterson S.W."/>
        </authorList>
    </citation>
    <scope>NUCLEOTIDE SEQUENCE [LARGE SCALE GENOMIC DNA]</scope>
    <source>
        <strain evidence="1 2">ATCC 49788</strain>
    </source>
</reference>
<accession>A0A1T4X1V0</accession>
<protein>
    <submittedName>
        <fullName evidence="1">Uncharacterized protein</fullName>
    </submittedName>
</protein>
<gene>
    <name evidence="1" type="ORF">SAMN02745130_02417</name>
</gene>
<dbReference type="EMBL" id="FUYB01000011">
    <property type="protein sequence ID" value="SKA83536.1"/>
    <property type="molecule type" value="Genomic_DNA"/>
</dbReference>
<dbReference type="AlphaFoldDB" id="A0A1T4X1V0"/>